<evidence type="ECO:0000313" key="2">
    <source>
        <dbReference type="Proteomes" id="UP001157418"/>
    </source>
</evidence>
<protein>
    <submittedName>
        <fullName evidence="1">Uncharacterized protein</fullName>
    </submittedName>
</protein>
<reference evidence="1 2" key="1">
    <citation type="submission" date="2022-01" db="EMBL/GenBank/DDBJ databases">
        <authorList>
            <person name="Xiong W."/>
            <person name="Schranz E."/>
        </authorList>
    </citation>
    <scope>NUCLEOTIDE SEQUENCE [LARGE SCALE GENOMIC DNA]</scope>
</reference>
<keyword evidence="2" id="KW-1185">Reference proteome</keyword>
<dbReference type="EMBL" id="CAKMRJ010000001">
    <property type="protein sequence ID" value="CAH1413359.1"/>
    <property type="molecule type" value="Genomic_DNA"/>
</dbReference>
<dbReference type="AlphaFoldDB" id="A0AAU9LNT5"/>
<comment type="caution">
    <text evidence="1">The sequence shown here is derived from an EMBL/GenBank/DDBJ whole genome shotgun (WGS) entry which is preliminary data.</text>
</comment>
<accession>A0AAU9LNT5</accession>
<evidence type="ECO:0000313" key="1">
    <source>
        <dbReference type="EMBL" id="CAH1413359.1"/>
    </source>
</evidence>
<name>A0AAU9LNT5_9ASTR</name>
<dbReference type="Proteomes" id="UP001157418">
    <property type="component" value="Unassembled WGS sequence"/>
</dbReference>
<gene>
    <name evidence="1" type="ORF">LVIROSA_LOCUS1323</name>
</gene>
<proteinExistence type="predicted"/>
<sequence>MIQNKDDKSMLYLITKDKGYLLSNKYPLFNMKEEIEELINKKHFYTISAFVQTSYNDFKNEEGSSNQR</sequence>
<organism evidence="1 2">
    <name type="scientific">Lactuca virosa</name>
    <dbReference type="NCBI Taxonomy" id="75947"/>
    <lineage>
        <taxon>Eukaryota</taxon>
        <taxon>Viridiplantae</taxon>
        <taxon>Streptophyta</taxon>
        <taxon>Embryophyta</taxon>
        <taxon>Tracheophyta</taxon>
        <taxon>Spermatophyta</taxon>
        <taxon>Magnoliopsida</taxon>
        <taxon>eudicotyledons</taxon>
        <taxon>Gunneridae</taxon>
        <taxon>Pentapetalae</taxon>
        <taxon>asterids</taxon>
        <taxon>campanulids</taxon>
        <taxon>Asterales</taxon>
        <taxon>Asteraceae</taxon>
        <taxon>Cichorioideae</taxon>
        <taxon>Cichorieae</taxon>
        <taxon>Lactucinae</taxon>
        <taxon>Lactuca</taxon>
    </lineage>
</organism>